<dbReference type="PROSITE" id="PS51421">
    <property type="entry name" value="RAS"/>
    <property type="match status" value="1"/>
</dbReference>
<dbReference type="SMART" id="SM00952">
    <property type="entry name" value="RAP"/>
    <property type="match status" value="1"/>
</dbReference>
<dbReference type="VEuPathDB" id="FungiDB:SPRG_01750"/>
<dbReference type="PROSITE" id="PS51490">
    <property type="entry name" value="KHA"/>
    <property type="match status" value="1"/>
</dbReference>
<dbReference type="InterPro" id="IPR001806">
    <property type="entry name" value="Small_GTPase"/>
</dbReference>
<dbReference type="InterPro" id="IPR027417">
    <property type="entry name" value="P-loop_NTPase"/>
</dbReference>
<dbReference type="InterPro" id="IPR013584">
    <property type="entry name" value="RAP"/>
</dbReference>
<dbReference type="PANTHER" id="PTHR24070">
    <property type="entry name" value="RAS, DI-RAS, AND RHEB FAMILY MEMBERS OF SMALL GTPASE SUPERFAMILY"/>
    <property type="match status" value="1"/>
</dbReference>
<dbReference type="PROSITE" id="PS51286">
    <property type="entry name" value="RAP"/>
    <property type="match status" value="1"/>
</dbReference>
<dbReference type="KEGG" id="spar:SPRG_01750"/>
<dbReference type="GO" id="GO:0005886">
    <property type="term" value="C:plasma membrane"/>
    <property type="evidence" value="ECO:0007669"/>
    <property type="project" value="UniProtKB-SubCell"/>
</dbReference>
<keyword evidence="2" id="KW-1003">Cell membrane</keyword>
<dbReference type="EMBL" id="KK583192">
    <property type="protein sequence ID" value="KDO33870.1"/>
    <property type="molecule type" value="Genomic_DNA"/>
</dbReference>
<dbReference type="Pfam" id="PF08373">
    <property type="entry name" value="RAP"/>
    <property type="match status" value="1"/>
</dbReference>
<dbReference type="Proteomes" id="UP000030745">
    <property type="component" value="Unassembled WGS sequence"/>
</dbReference>
<evidence type="ECO:0000259" key="8">
    <source>
        <dbReference type="PROSITE" id="PS51490"/>
    </source>
</evidence>
<evidence type="ECO:0000256" key="5">
    <source>
        <dbReference type="ARBA" id="ARBA00023134"/>
    </source>
</evidence>
<keyword evidence="4" id="KW-0378">Hydrolase</keyword>
<dbReference type="SMART" id="SM00173">
    <property type="entry name" value="RAS"/>
    <property type="match status" value="1"/>
</dbReference>
<comment type="subcellular location">
    <subcellularLocation>
        <location evidence="1">Cell membrane</location>
    </subcellularLocation>
</comment>
<dbReference type="STRING" id="695850.A0A067CX86"/>
<dbReference type="InterPro" id="IPR036572">
    <property type="entry name" value="Doublecortin_dom_sf"/>
</dbReference>
<evidence type="ECO:0000313" key="9">
    <source>
        <dbReference type="EMBL" id="KDO33870.1"/>
    </source>
</evidence>
<dbReference type="OMA" id="GASHRDH"/>
<sequence>MEVRLFVYKNEAGSEGKVVPLKAGDNLAKLKALASKKLSVKAKRLFLASGAEIHSIDELQNNDTLYVSGGEGFYKSLPAASGHETFHVSVLGSGGVGKSALTLRFVKDYFVRDWDPTIEDAYRKTIEVQDQLCMLEILDTAGQDDFESLRAQWMMDKDGYIFVYAMDSRTSLHELQPFFELHLQINETKRLLPPIILVANKKDLVEQDPSKRQVTSDEGRRVAASYNATYMETSALTGTNVNTIFEQFVVEARKKRLPPQKKRAPEFHLGPYANQSNVPVVMLGRAVLACRCPALRPSIAAYSTSPGFLKRKPKHWNKPNLNDRIVSTQSVSHLLDVYAKDNLQFTRLHLAMTASRLGKLRTPYHKFADVDKQIFHDLASELTRRLPELTARDFSNALHGLTRARAPDSVISALIHYFVNEMDLDAFQLTELSMVVHGLASNRFSAQSCAAFNHAEDRLVELIANDSGVGPQHVANIVWSYATAGAYGASVYGAAEAYVATHGLDAFKPQELGNLIWGFMRSHPNHGSFVFEAVADHLEARPLHDFTTQNIGNIVAGFAKADHVLSTAVLESVVQHLTQRLPDWLEKPQNLCNTLWALALFEATDLVPLKSVLDGLSRAQLGLLEKRQLYQFLLEASLATDAPLTTMYPSLYAATHAAMMADDSSREAGRSAFVPVGLEAVTRALEDRRLHFETNVMTDVGYTADVEVHWPGASHRDHGVLIMIDGPSRYWKRKMRLRSRMKKRHLTGSGYHVLSLPYFALSEETIDAALDDLERQLTLDRKA</sequence>
<evidence type="ECO:0000256" key="1">
    <source>
        <dbReference type="ARBA" id="ARBA00004236"/>
    </source>
</evidence>
<reference evidence="9 10" key="1">
    <citation type="journal article" date="2013" name="PLoS Genet.">
        <title>Distinctive expansion of potential virulence genes in the genome of the oomycete fish pathogen Saprolegnia parasitica.</title>
        <authorList>
            <person name="Jiang R.H."/>
            <person name="de Bruijn I."/>
            <person name="Haas B.J."/>
            <person name="Belmonte R."/>
            <person name="Lobach L."/>
            <person name="Christie J."/>
            <person name="van den Ackerveken G."/>
            <person name="Bottin A."/>
            <person name="Bulone V."/>
            <person name="Diaz-Moreno S.M."/>
            <person name="Dumas B."/>
            <person name="Fan L."/>
            <person name="Gaulin E."/>
            <person name="Govers F."/>
            <person name="Grenville-Briggs L.J."/>
            <person name="Horner N.R."/>
            <person name="Levin J.Z."/>
            <person name="Mammella M."/>
            <person name="Meijer H.J."/>
            <person name="Morris P."/>
            <person name="Nusbaum C."/>
            <person name="Oome S."/>
            <person name="Phillips A.J."/>
            <person name="van Rooyen D."/>
            <person name="Rzeszutek E."/>
            <person name="Saraiva M."/>
            <person name="Secombes C.J."/>
            <person name="Seidl M.F."/>
            <person name="Snel B."/>
            <person name="Stassen J.H."/>
            <person name="Sykes S."/>
            <person name="Tripathy S."/>
            <person name="van den Berg H."/>
            <person name="Vega-Arreguin J.C."/>
            <person name="Wawra S."/>
            <person name="Young S.K."/>
            <person name="Zeng Q."/>
            <person name="Dieguez-Uribeondo J."/>
            <person name="Russ C."/>
            <person name="Tyler B.M."/>
            <person name="van West P."/>
        </authorList>
    </citation>
    <scope>NUCLEOTIDE SEQUENCE [LARGE SCALE GENOMIC DNA]</scope>
    <source>
        <strain evidence="9 10">CBS 223.65</strain>
    </source>
</reference>
<keyword evidence="3" id="KW-0547">Nucleotide-binding</keyword>
<dbReference type="SMART" id="SM00175">
    <property type="entry name" value="RAB"/>
    <property type="match status" value="1"/>
</dbReference>
<proteinExistence type="predicted"/>
<dbReference type="CDD" id="cd00876">
    <property type="entry name" value="Ras"/>
    <property type="match status" value="1"/>
</dbReference>
<dbReference type="FunFam" id="3.40.50.300:FF:001763">
    <property type="entry name" value="Ras family gtpase"/>
    <property type="match status" value="1"/>
</dbReference>
<dbReference type="SMART" id="SM00174">
    <property type="entry name" value="RHO"/>
    <property type="match status" value="1"/>
</dbReference>
<dbReference type="OrthoDB" id="5976022at2759"/>
<evidence type="ECO:0000256" key="2">
    <source>
        <dbReference type="ARBA" id="ARBA00022475"/>
    </source>
</evidence>
<dbReference type="InterPro" id="IPR021789">
    <property type="entry name" value="KHA_dom"/>
</dbReference>
<keyword evidence="5" id="KW-0342">GTP-binding</keyword>
<accession>A0A067CX86</accession>
<dbReference type="PROSITE" id="PS51419">
    <property type="entry name" value="RAB"/>
    <property type="match status" value="1"/>
</dbReference>
<keyword evidence="6" id="KW-0472">Membrane</keyword>
<dbReference type="GO" id="GO:0003924">
    <property type="term" value="F:GTPase activity"/>
    <property type="evidence" value="ECO:0007669"/>
    <property type="project" value="InterPro"/>
</dbReference>
<dbReference type="GO" id="GO:0005525">
    <property type="term" value="F:GTP binding"/>
    <property type="evidence" value="ECO:0007669"/>
    <property type="project" value="UniProtKB-KW"/>
</dbReference>
<evidence type="ECO:0000256" key="3">
    <source>
        <dbReference type="ARBA" id="ARBA00022741"/>
    </source>
</evidence>
<evidence type="ECO:0000256" key="4">
    <source>
        <dbReference type="ARBA" id="ARBA00022801"/>
    </source>
</evidence>
<dbReference type="RefSeq" id="XP_012195506.1">
    <property type="nucleotide sequence ID" value="XM_012340116.1"/>
</dbReference>
<dbReference type="GO" id="GO:0061118">
    <property type="term" value="P:regulation of positive chemotaxis to cAMP"/>
    <property type="evidence" value="ECO:0007669"/>
    <property type="project" value="UniProtKB-ARBA"/>
</dbReference>
<name>A0A067CX86_SAPPC</name>
<gene>
    <name evidence="9" type="ORF">SPRG_01750</name>
</gene>
<protein>
    <recommendedName>
        <fullName evidence="11">KHA domain-containing protein</fullName>
    </recommendedName>
</protein>
<dbReference type="NCBIfam" id="TIGR00231">
    <property type="entry name" value="small_GTP"/>
    <property type="match status" value="1"/>
</dbReference>
<dbReference type="GO" id="GO:0035556">
    <property type="term" value="P:intracellular signal transduction"/>
    <property type="evidence" value="ECO:0007669"/>
    <property type="project" value="InterPro"/>
</dbReference>
<evidence type="ECO:0000313" key="10">
    <source>
        <dbReference type="Proteomes" id="UP000030745"/>
    </source>
</evidence>
<dbReference type="CDD" id="cd17073">
    <property type="entry name" value="KHA"/>
    <property type="match status" value="1"/>
</dbReference>
<dbReference type="GeneID" id="24124331"/>
<dbReference type="SUPFAM" id="SSF89837">
    <property type="entry name" value="Doublecortin (DC)"/>
    <property type="match status" value="1"/>
</dbReference>
<dbReference type="PRINTS" id="PR00449">
    <property type="entry name" value="RASTRNSFRMNG"/>
</dbReference>
<dbReference type="PROSITE" id="PS51420">
    <property type="entry name" value="RHO"/>
    <property type="match status" value="1"/>
</dbReference>
<feature type="domain" description="RAP" evidence="7">
    <location>
        <begin position="720"/>
        <end position="775"/>
    </location>
</feature>
<dbReference type="InterPro" id="IPR005225">
    <property type="entry name" value="Small_GTP-bd"/>
</dbReference>
<evidence type="ECO:0000256" key="6">
    <source>
        <dbReference type="ARBA" id="ARBA00023136"/>
    </source>
</evidence>
<dbReference type="Gene3D" id="3.40.50.300">
    <property type="entry name" value="P-loop containing nucleotide triphosphate hydrolases"/>
    <property type="match status" value="1"/>
</dbReference>
<dbReference type="AlphaFoldDB" id="A0A067CX86"/>
<dbReference type="InterPro" id="IPR020849">
    <property type="entry name" value="Small_GTPase_Ras-type"/>
</dbReference>
<organism evidence="9 10">
    <name type="scientific">Saprolegnia parasitica (strain CBS 223.65)</name>
    <dbReference type="NCBI Taxonomy" id="695850"/>
    <lineage>
        <taxon>Eukaryota</taxon>
        <taxon>Sar</taxon>
        <taxon>Stramenopiles</taxon>
        <taxon>Oomycota</taxon>
        <taxon>Saprolegniomycetes</taxon>
        <taxon>Saprolegniales</taxon>
        <taxon>Saprolegniaceae</taxon>
        <taxon>Saprolegnia</taxon>
    </lineage>
</organism>
<evidence type="ECO:0000259" key="7">
    <source>
        <dbReference type="PROSITE" id="PS51286"/>
    </source>
</evidence>
<evidence type="ECO:0008006" key="11">
    <source>
        <dbReference type="Google" id="ProtNLM"/>
    </source>
</evidence>
<dbReference type="Pfam" id="PF00071">
    <property type="entry name" value="Ras"/>
    <property type="match status" value="1"/>
</dbReference>
<dbReference type="SUPFAM" id="SSF52540">
    <property type="entry name" value="P-loop containing nucleoside triphosphate hydrolases"/>
    <property type="match status" value="1"/>
</dbReference>
<feature type="domain" description="KHA" evidence="8">
    <location>
        <begin position="4"/>
        <end position="85"/>
    </location>
</feature>
<keyword evidence="10" id="KW-1185">Reference proteome</keyword>
<dbReference type="Pfam" id="PF11834">
    <property type="entry name" value="KHA"/>
    <property type="match status" value="1"/>
</dbReference>